<dbReference type="PANTHER" id="PTHR43212:SF3">
    <property type="entry name" value="QUERCETIN 2,3-DIOXYGENASE"/>
    <property type="match status" value="1"/>
</dbReference>
<keyword evidence="4" id="KW-0560">Oxidoreductase</keyword>
<dbReference type="EC" id="1.13.11.24" evidence="4"/>
<proteinExistence type="inferred from homology"/>
<keyword evidence="4" id="KW-0223">Dioxygenase</keyword>
<accession>A0A644VFT5</accession>
<dbReference type="SUPFAM" id="SSF51182">
    <property type="entry name" value="RmlC-like cupins"/>
    <property type="match status" value="1"/>
</dbReference>
<feature type="domain" description="Quercetin 2,3-dioxygenase C-terminal cupin" evidence="3">
    <location>
        <begin position="153"/>
        <end position="238"/>
    </location>
</feature>
<evidence type="ECO:0000313" key="4">
    <source>
        <dbReference type="EMBL" id="MPL90198.1"/>
    </source>
</evidence>
<evidence type="ECO:0000259" key="2">
    <source>
        <dbReference type="Pfam" id="PF02678"/>
    </source>
</evidence>
<dbReference type="InterPro" id="IPR003829">
    <property type="entry name" value="Pirin_N_dom"/>
</dbReference>
<comment type="similarity">
    <text evidence="1">Belongs to the pirin family.</text>
</comment>
<comment type="caution">
    <text evidence="4">The sequence shown here is derived from an EMBL/GenBank/DDBJ whole genome shotgun (WGS) entry which is preliminary data.</text>
</comment>
<reference evidence="4" key="1">
    <citation type="submission" date="2019-08" db="EMBL/GenBank/DDBJ databases">
        <authorList>
            <person name="Kucharzyk K."/>
            <person name="Murdoch R.W."/>
            <person name="Higgins S."/>
            <person name="Loffler F."/>
        </authorList>
    </citation>
    <scope>NUCLEOTIDE SEQUENCE</scope>
</reference>
<dbReference type="Pfam" id="PF02678">
    <property type="entry name" value="Pirin"/>
    <property type="match status" value="1"/>
</dbReference>
<dbReference type="InterPro" id="IPR012093">
    <property type="entry name" value="Pirin"/>
</dbReference>
<dbReference type="AlphaFoldDB" id="A0A644VFT5"/>
<dbReference type="EMBL" id="VSSQ01000297">
    <property type="protein sequence ID" value="MPL90198.1"/>
    <property type="molecule type" value="Genomic_DNA"/>
</dbReference>
<dbReference type="CDD" id="cd02910">
    <property type="entry name" value="cupin_Yhhw_N"/>
    <property type="match status" value="1"/>
</dbReference>
<evidence type="ECO:0000256" key="1">
    <source>
        <dbReference type="ARBA" id="ARBA00008416"/>
    </source>
</evidence>
<organism evidence="4">
    <name type="scientific">bioreactor metagenome</name>
    <dbReference type="NCBI Taxonomy" id="1076179"/>
    <lineage>
        <taxon>unclassified sequences</taxon>
        <taxon>metagenomes</taxon>
        <taxon>ecological metagenomes</taxon>
    </lineage>
</organism>
<sequence>MATNTKKYNLLKSSSRGHADHGWLKSSHSFSFANYFDPERIHFGALRVLNDDYVAAGEGFGKHPHDNMEIISIPLSGELKHGDSMGNTTVIKEGEVQVMSAGTGIIHSEMNNRTDMAVQFLQIWIFPDKKNVMPRYDQKLIDKERVTNRLGEIVSPNEGEEGVWINQQAWFYLGEFSDNQTIEYLTKNRENGIYIFLLEGEATIDAHKLNRRDAIAVTEAEVLSIDISKDSKILVMEVPMTW</sequence>
<dbReference type="PIRSF" id="PIRSF006232">
    <property type="entry name" value="Pirin"/>
    <property type="match status" value="1"/>
</dbReference>
<dbReference type="InterPro" id="IPR011051">
    <property type="entry name" value="RmlC_Cupin_sf"/>
</dbReference>
<evidence type="ECO:0000259" key="3">
    <source>
        <dbReference type="Pfam" id="PF17954"/>
    </source>
</evidence>
<feature type="domain" description="Pirin N-terminal" evidence="2">
    <location>
        <begin position="17"/>
        <end position="125"/>
    </location>
</feature>
<dbReference type="GO" id="GO:0008127">
    <property type="term" value="F:quercetin 2,3-dioxygenase activity"/>
    <property type="evidence" value="ECO:0007669"/>
    <property type="project" value="UniProtKB-EC"/>
</dbReference>
<dbReference type="InterPro" id="IPR014710">
    <property type="entry name" value="RmlC-like_jellyroll"/>
</dbReference>
<dbReference type="Gene3D" id="2.60.120.10">
    <property type="entry name" value="Jelly Rolls"/>
    <property type="match status" value="2"/>
</dbReference>
<protein>
    <submittedName>
        <fullName evidence="4">Quercetin 2,3-dioxygenase</fullName>
        <ecNumber evidence="4">1.13.11.24</ecNumber>
    </submittedName>
</protein>
<dbReference type="InterPro" id="IPR041602">
    <property type="entry name" value="Quercetinase_C"/>
</dbReference>
<name>A0A644VFT5_9ZZZZ</name>
<gene>
    <name evidence="4" type="primary">yhhW_7</name>
    <name evidence="4" type="ORF">SDC9_36244</name>
</gene>
<dbReference type="Pfam" id="PF17954">
    <property type="entry name" value="Pirin_C_2"/>
    <property type="match status" value="1"/>
</dbReference>
<dbReference type="PANTHER" id="PTHR43212">
    <property type="entry name" value="QUERCETIN 2,3-DIOXYGENASE"/>
    <property type="match status" value="1"/>
</dbReference>